<dbReference type="GO" id="GO:0005634">
    <property type="term" value="C:nucleus"/>
    <property type="evidence" value="ECO:0000318"/>
    <property type="project" value="GO_Central"/>
</dbReference>
<proteinExistence type="inferred from homology"/>
<dbReference type="InParanoid" id="W5NDI4"/>
<dbReference type="InterPro" id="IPR000418">
    <property type="entry name" value="Ets_dom"/>
</dbReference>
<sequence>NAVAEGYTVKQSYLDQDILSQHFQDAIDVLQRHSDGTQQYQSEYKFYDAQGSQPAPVRTSFGCYSSPLVPDAPVYNWSELPPWAHTVPSAALTHTPPPENQLAYSVFAQQRGGKGRKKLRLYEYLHEALYDTNMADSIQWVDKGSGTFQFVSKNKEKLAERWGKRKGNRKTMTYQKMARALRNYSRTGEIIKIRRKLTYQFNPVILQRLSPSHPSGRETLYFQYIPTEQGYCSMDTWPNCYSSFNCDNEYDLNCTPIQSNP</sequence>
<evidence type="ECO:0000256" key="3">
    <source>
        <dbReference type="RuleBase" id="RU004019"/>
    </source>
</evidence>
<dbReference type="eggNOG" id="KOG3805">
    <property type="taxonomic scope" value="Eukaryota"/>
</dbReference>
<dbReference type="Bgee" id="ENSLOCG00000015193">
    <property type="expression patterns" value="Expressed in pharyngeal gill and 7 other cell types or tissues"/>
</dbReference>
<accession>W5NDI4</accession>
<dbReference type="PANTHER" id="PTHR11849:SF17">
    <property type="entry name" value="TRANSCRIPTION FACTOR SPI-C"/>
    <property type="match status" value="1"/>
</dbReference>
<reference evidence="5" key="2">
    <citation type="submission" date="2025-08" db="UniProtKB">
        <authorList>
            <consortium name="Ensembl"/>
        </authorList>
    </citation>
    <scope>IDENTIFICATION</scope>
</reference>
<dbReference type="Proteomes" id="UP000018468">
    <property type="component" value="Linkage group LG8"/>
</dbReference>
<dbReference type="Ensembl" id="ENSLOCT00000018725.1">
    <property type="protein sequence ID" value="ENSLOCP00000018693.1"/>
    <property type="gene ID" value="ENSLOCG00000015193.1"/>
</dbReference>
<dbReference type="GO" id="GO:0000981">
    <property type="term" value="F:DNA-binding transcription factor activity, RNA polymerase II-specific"/>
    <property type="evidence" value="ECO:0000318"/>
    <property type="project" value="GO_Central"/>
</dbReference>
<evidence type="ECO:0000313" key="5">
    <source>
        <dbReference type="Ensembl" id="ENSLOCP00000018693.1"/>
    </source>
</evidence>
<reference evidence="6" key="1">
    <citation type="submission" date="2011-12" db="EMBL/GenBank/DDBJ databases">
        <title>The Draft Genome of Lepisosteus oculatus.</title>
        <authorList>
            <consortium name="The Broad Institute Genome Assembly &amp; Analysis Group"/>
            <consortium name="Computational R&amp;D Group"/>
            <consortium name="and Sequencing Platform"/>
            <person name="Di Palma F."/>
            <person name="Alfoldi J."/>
            <person name="Johnson J."/>
            <person name="Berlin A."/>
            <person name="Gnerre S."/>
            <person name="Jaffe D."/>
            <person name="MacCallum I."/>
            <person name="Young S."/>
            <person name="Walker B.J."/>
            <person name="Lander E.S."/>
            <person name="Lindblad-Toh K."/>
        </authorList>
    </citation>
    <scope>NUCLEOTIDE SEQUENCE [LARGE SCALE GENOMIC DNA]</scope>
</reference>
<dbReference type="OMA" id="HQCEYDL"/>
<protein>
    <submittedName>
        <fullName evidence="5">Spi-C transcription factor (Spi-1/PU.1 related)</fullName>
    </submittedName>
</protein>
<comment type="subcellular location">
    <subcellularLocation>
        <location evidence="3">Nucleus</location>
    </subcellularLocation>
</comment>
<dbReference type="PROSITE" id="PS50061">
    <property type="entry name" value="ETS_DOMAIN_3"/>
    <property type="match status" value="1"/>
</dbReference>
<dbReference type="GO" id="GO:0043565">
    <property type="term" value="F:sequence-specific DNA binding"/>
    <property type="evidence" value="ECO:0007669"/>
    <property type="project" value="InterPro"/>
</dbReference>
<dbReference type="AlphaFoldDB" id="W5NDI4"/>
<evidence type="ECO:0000256" key="1">
    <source>
        <dbReference type="ARBA" id="ARBA00005562"/>
    </source>
</evidence>
<evidence type="ECO:0000259" key="4">
    <source>
        <dbReference type="PROSITE" id="PS50061"/>
    </source>
</evidence>
<dbReference type="InterPro" id="IPR036388">
    <property type="entry name" value="WH-like_DNA-bd_sf"/>
</dbReference>
<dbReference type="InterPro" id="IPR046328">
    <property type="entry name" value="ETS_fam"/>
</dbReference>
<dbReference type="FunFam" id="1.10.10.10:FF:000736">
    <property type="entry name" value="transcription factor Spi-C-like isoform X3"/>
    <property type="match status" value="1"/>
</dbReference>
<evidence type="ECO:0000256" key="2">
    <source>
        <dbReference type="ARBA" id="ARBA00023125"/>
    </source>
</evidence>
<keyword evidence="3" id="KW-0539">Nucleus</keyword>
<dbReference type="GeneTree" id="ENSGT00940000155067"/>
<comment type="similarity">
    <text evidence="1 3">Belongs to the ETS family.</text>
</comment>
<dbReference type="SMART" id="SM00413">
    <property type="entry name" value="ETS"/>
    <property type="match status" value="1"/>
</dbReference>
<organism evidence="5 6">
    <name type="scientific">Lepisosteus oculatus</name>
    <name type="common">Spotted gar</name>
    <dbReference type="NCBI Taxonomy" id="7918"/>
    <lineage>
        <taxon>Eukaryota</taxon>
        <taxon>Metazoa</taxon>
        <taxon>Chordata</taxon>
        <taxon>Craniata</taxon>
        <taxon>Vertebrata</taxon>
        <taxon>Euteleostomi</taxon>
        <taxon>Actinopterygii</taxon>
        <taxon>Neopterygii</taxon>
        <taxon>Holostei</taxon>
        <taxon>Semionotiformes</taxon>
        <taxon>Lepisosteidae</taxon>
        <taxon>Lepisosteus</taxon>
    </lineage>
</organism>
<dbReference type="PROSITE" id="PS00346">
    <property type="entry name" value="ETS_DOMAIN_2"/>
    <property type="match status" value="1"/>
</dbReference>
<dbReference type="GO" id="GO:0006357">
    <property type="term" value="P:regulation of transcription by RNA polymerase II"/>
    <property type="evidence" value="ECO:0000318"/>
    <property type="project" value="GO_Central"/>
</dbReference>
<dbReference type="STRING" id="7918.ENSLOCP00000018693"/>
<dbReference type="InterPro" id="IPR036390">
    <property type="entry name" value="WH_DNA-bd_sf"/>
</dbReference>
<keyword evidence="2 3" id="KW-0238">DNA-binding</keyword>
<dbReference type="Gene3D" id="1.10.10.10">
    <property type="entry name" value="Winged helix-like DNA-binding domain superfamily/Winged helix DNA-binding domain"/>
    <property type="match status" value="1"/>
</dbReference>
<reference evidence="5" key="3">
    <citation type="submission" date="2025-09" db="UniProtKB">
        <authorList>
            <consortium name="Ensembl"/>
        </authorList>
    </citation>
    <scope>IDENTIFICATION</scope>
</reference>
<feature type="domain" description="ETS" evidence="4">
    <location>
        <begin position="119"/>
        <end position="202"/>
    </location>
</feature>
<dbReference type="Pfam" id="PF00178">
    <property type="entry name" value="Ets"/>
    <property type="match status" value="1"/>
</dbReference>
<name>W5NDI4_LEPOC</name>
<keyword evidence="6" id="KW-1185">Reference proteome</keyword>
<dbReference type="GO" id="GO:0030154">
    <property type="term" value="P:cell differentiation"/>
    <property type="evidence" value="ECO:0000318"/>
    <property type="project" value="GO_Central"/>
</dbReference>
<dbReference type="EMBL" id="AHAT01025484">
    <property type="status" value="NOT_ANNOTATED_CDS"/>
    <property type="molecule type" value="Genomic_DNA"/>
</dbReference>
<dbReference type="PRINTS" id="PR00454">
    <property type="entry name" value="ETSDOMAIN"/>
</dbReference>
<dbReference type="SUPFAM" id="SSF46785">
    <property type="entry name" value="Winged helix' DNA-binding domain"/>
    <property type="match status" value="1"/>
</dbReference>
<dbReference type="PANTHER" id="PTHR11849">
    <property type="entry name" value="ETS"/>
    <property type="match status" value="1"/>
</dbReference>
<evidence type="ECO:0000313" key="6">
    <source>
        <dbReference type="Proteomes" id="UP000018468"/>
    </source>
</evidence>